<sequence>MTDWRTTADPSAFEAAVGGLLRADPVRHTTQLTILDAFRRTGPHAYGLDDPLFGWLGEPEPVAAFLCTPGFPVLLTSVADDDARALADTLPISPAGVNAEPSAAVEFAEAWRKRTGAASWPLMRQRLYRLGDLAPPPPPPGSARTATPADASRVLTWNALFADEARGGVPPQTMIDRLRSGCVLLWEVDGEAVSMAARTPAVDGMTRVAPVYTPPEHRRRGYGAAVTAALSRAALDEGVRDVVLFTDLANPTTNAIYQAIGYRPVGDRLILGFTEAAT</sequence>
<gene>
    <name evidence="2" type="ORF">ACFPCY_11665</name>
</gene>
<dbReference type="InterPro" id="IPR016181">
    <property type="entry name" value="Acyl_CoA_acyltransferase"/>
</dbReference>
<protein>
    <submittedName>
        <fullName evidence="2">GNAT family N-acetyltransferase</fullName>
    </submittedName>
</protein>
<accession>A0ABV9TV27</accession>
<dbReference type="Pfam" id="PF00583">
    <property type="entry name" value="Acetyltransf_1"/>
    <property type="match status" value="1"/>
</dbReference>
<dbReference type="CDD" id="cd04301">
    <property type="entry name" value="NAT_SF"/>
    <property type="match status" value="1"/>
</dbReference>
<dbReference type="RefSeq" id="WP_378254215.1">
    <property type="nucleotide sequence ID" value="NZ_JBHSIT010000003.1"/>
</dbReference>
<dbReference type="Gene3D" id="3.40.630.30">
    <property type="match status" value="1"/>
</dbReference>
<evidence type="ECO:0000313" key="3">
    <source>
        <dbReference type="Proteomes" id="UP001595872"/>
    </source>
</evidence>
<proteinExistence type="predicted"/>
<evidence type="ECO:0000259" key="1">
    <source>
        <dbReference type="PROSITE" id="PS51186"/>
    </source>
</evidence>
<organism evidence="2 3">
    <name type="scientific">Actinomadura gamaensis</name>
    <dbReference type="NCBI Taxonomy" id="1763541"/>
    <lineage>
        <taxon>Bacteria</taxon>
        <taxon>Bacillati</taxon>
        <taxon>Actinomycetota</taxon>
        <taxon>Actinomycetes</taxon>
        <taxon>Streptosporangiales</taxon>
        <taxon>Thermomonosporaceae</taxon>
        <taxon>Actinomadura</taxon>
    </lineage>
</organism>
<evidence type="ECO:0000313" key="2">
    <source>
        <dbReference type="EMBL" id="MFC4907981.1"/>
    </source>
</evidence>
<keyword evidence="3" id="KW-1185">Reference proteome</keyword>
<reference evidence="3" key="1">
    <citation type="journal article" date="2019" name="Int. J. Syst. Evol. Microbiol.">
        <title>The Global Catalogue of Microorganisms (GCM) 10K type strain sequencing project: providing services to taxonomists for standard genome sequencing and annotation.</title>
        <authorList>
            <consortium name="The Broad Institute Genomics Platform"/>
            <consortium name="The Broad Institute Genome Sequencing Center for Infectious Disease"/>
            <person name="Wu L."/>
            <person name="Ma J."/>
        </authorList>
    </citation>
    <scope>NUCLEOTIDE SEQUENCE [LARGE SCALE GENOMIC DNA]</scope>
    <source>
        <strain evidence="3">KLKA75</strain>
    </source>
</reference>
<comment type="caution">
    <text evidence="2">The sequence shown here is derived from an EMBL/GenBank/DDBJ whole genome shotgun (WGS) entry which is preliminary data.</text>
</comment>
<name>A0ABV9TV27_9ACTN</name>
<dbReference type="EMBL" id="JBHSIT010000003">
    <property type="protein sequence ID" value="MFC4907981.1"/>
    <property type="molecule type" value="Genomic_DNA"/>
</dbReference>
<dbReference type="Proteomes" id="UP001595872">
    <property type="component" value="Unassembled WGS sequence"/>
</dbReference>
<dbReference type="PROSITE" id="PS51186">
    <property type="entry name" value="GNAT"/>
    <property type="match status" value="1"/>
</dbReference>
<dbReference type="SUPFAM" id="SSF55729">
    <property type="entry name" value="Acyl-CoA N-acyltransferases (Nat)"/>
    <property type="match status" value="1"/>
</dbReference>
<dbReference type="InterPro" id="IPR000182">
    <property type="entry name" value="GNAT_dom"/>
</dbReference>
<feature type="domain" description="N-acetyltransferase" evidence="1">
    <location>
        <begin position="141"/>
        <end position="278"/>
    </location>
</feature>